<organism evidence="2 3">
    <name type="scientific">Meira miltonrushii</name>
    <dbReference type="NCBI Taxonomy" id="1280837"/>
    <lineage>
        <taxon>Eukaryota</taxon>
        <taxon>Fungi</taxon>
        <taxon>Dikarya</taxon>
        <taxon>Basidiomycota</taxon>
        <taxon>Ustilaginomycotina</taxon>
        <taxon>Exobasidiomycetes</taxon>
        <taxon>Exobasidiales</taxon>
        <taxon>Brachybasidiaceae</taxon>
        <taxon>Meira</taxon>
    </lineage>
</organism>
<dbReference type="Proteomes" id="UP000245771">
    <property type="component" value="Unassembled WGS sequence"/>
</dbReference>
<name>A0A316V5C5_9BASI</name>
<feature type="compositionally biased region" description="Polar residues" evidence="1">
    <location>
        <begin position="1"/>
        <end position="10"/>
    </location>
</feature>
<evidence type="ECO:0000313" key="3">
    <source>
        <dbReference type="Proteomes" id="UP000245771"/>
    </source>
</evidence>
<keyword evidence="3" id="KW-1185">Reference proteome</keyword>
<dbReference type="AlphaFoldDB" id="A0A316V5C5"/>
<feature type="region of interest" description="Disordered" evidence="1">
    <location>
        <begin position="1"/>
        <end position="26"/>
    </location>
</feature>
<dbReference type="InParanoid" id="A0A316V5C5"/>
<proteinExistence type="predicted"/>
<sequence length="852" mass="95684">MVPCRSSKQSPFIRHHKAGPYEKDPGPIIESTKGVFNDAISLPLSRHHYHIFLNALSSRILQQSQTTLKRIHWKPAKMRRKANESLPPLNMTKASFQRKEERAEADSDLRTPTLLFPAYPQSPSLIDRAMARQSGSYRTSGGMRSFDACDTVKSSPKRNLRHVRSAITTNDISEPTLIEKKKNSADDPFYAAHQTRNVFNPISAPQSPKLTNFYPHSLAKDDGKRNQEPHFTKIKLHQRGRTDPSVPLSTIKARNVLDPKRWSTLFSSRNVTAVQANHATHQTTQTHFKRFGKTSSPRLEEAWQQRLPESPRKISHPFSISAAPGSALGKAITSSGNFISMSPAVSSNGTLVESTGHDAERILFNLDLQARMPILQSTHSPLNDTIHPNSSFDERQQQKSSLYGPQLRRSTFGSRSSGRYTEYHEPIEDVLEEYLLQDEEDGRTGRQEEEERITASFSEGNSLYYTPGEASMISESQTFATCHTSLEGRTMSARSASTPAFVQDGDRSAASSDLMDRSLIQTNGSDAFFTTPSRRTRDLSLQALGSVRSNDSTIEDWGSRPEGLWIETGDELSTKLKAMLTDQGERNRQSRLRAWREHARSGSHREAALQALLAQQKQYHQESFDTDIQPAYHRVRVSDFLHIREEAPAKTDLQRYLQASGAEKKQEHHNTSEANEDDYGSTYLDSTMDATSVLENDSESVEIRTAWRGKVDQYQRFENGSQLRSAFSTESFDMPKSEGKLIPSDSSYSPVLRPSNIPRRKHPKKPSLLQLSEAEENQNYTGEVPVPRRIPKNPNRAATCVMGVQDSLVSPPRSLPQSTSETGLADEAIGFDLCAHLLQRARESRSEVNSHQ</sequence>
<accession>A0A316V5C5</accession>
<dbReference type="GeneID" id="37024645"/>
<gene>
    <name evidence="2" type="ORF">FA14DRAFT_77331</name>
</gene>
<dbReference type="EMBL" id="KZ819605">
    <property type="protein sequence ID" value="PWN32750.1"/>
    <property type="molecule type" value="Genomic_DNA"/>
</dbReference>
<feature type="compositionally biased region" description="Low complexity" evidence="1">
    <location>
        <begin position="408"/>
        <end position="419"/>
    </location>
</feature>
<feature type="region of interest" description="Disordered" evidence="1">
    <location>
        <begin position="379"/>
        <end position="424"/>
    </location>
</feature>
<feature type="compositionally biased region" description="Polar residues" evidence="1">
    <location>
        <begin position="379"/>
        <end position="391"/>
    </location>
</feature>
<reference evidence="2 3" key="1">
    <citation type="journal article" date="2018" name="Mol. Biol. Evol.">
        <title>Broad Genomic Sampling Reveals a Smut Pathogenic Ancestry of the Fungal Clade Ustilaginomycotina.</title>
        <authorList>
            <person name="Kijpornyongpan T."/>
            <person name="Mondo S.J."/>
            <person name="Barry K."/>
            <person name="Sandor L."/>
            <person name="Lee J."/>
            <person name="Lipzen A."/>
            <person name="Pangilinan J."/>
            <person name="LaButti K."/>
            <person name="Hainaut M."/>
            <person name="Henrissat B."/>
            <person name="Grigoriev I.V."/>
            <person name="Spatafora J.W."/>
            <person name="Aime M.C."/>
        </authorList>
    </citation>
    <scope>NUCLEOTIDE SEQUENCE [LARGE SCALE GENOMIC DNA]</scope>
    <source>
        <strain evidence="2 3">MCA 3882</strain>
    </source>
</reference>
<feature type="compositionally biased region" description="Basic and acidic residues" evidence="1">
    <location>
        <begin position="662"/>
        <end position="671"/>
    </location>
</feature>
<feature type="region of interest" description="Disordered" evidence="1">
    <location>
        <begin position="659"/>
        <end position="683"/>
    </location>
</feature>
<dbReference type="RefSeq" id="XP_025353052.1">
    <property type="nucleotide sequence ID" value="XM_025502864.1"/>
</dbReference>
<evidence type="ECO:0000256" key="1">
    <source>
        <dbReference type="SAM" id="MobiDB-lite"/>
    </source>
</evidence>
<evidence type="ECO:0000313" key="2">
    <source>
        <dbReference type="EMBL" id="PWN32750.1"/>
    </source>
</evidence>
<feature type="region of interest" description="Disordered" evidence="1">
    <location>
        <begin position="728"/>
        <end position="794"/>
    </location>
</feature>
<dbReference type="OrthoDB" id="10389660at2759"/>
<protein>
    <submittedName>
        <fullName evidence="2">Uncharacterized protein</fullName>
    </submittedName>
</protein>